<protein>
    <submittedName>
        <fullName evidence="3">PPOX class F420-dependent oxidoreductase</fullName>
        <ecNumber evidence="3">1.-.-.-</ecNumber>
    </submittedName>
</protein>
<evidence type="ECO:0000313" key="3">
    <source>
        <dbReference type="EMBL" id="MFC4068914.1"/>
    </source>
</evidence>
<accession>A0ABV8IY86</accession>
<dbReference type="InterPro" id="IPR019920">
    <property type="entry name" value="F420-binding_dom_put"/>
</dbReference>
<proteinExistence type="predicted"/>
<dbReference type="EMBL" id="JBHSBL010000019">
    <property type="protein sequence ID" value="MFC4068914.1"/>
    <property type="molecule type" value="Genomic_DNA"/>
</dbReference>
<dbReference type="RefSeq" id="WP_378069796.1">
    <property type="nucleotide sequence ID" value="NZ_JBHSBL010000019.1"/>
</dbReference>
<reference evidence="4" key="1">
    <citation type="journal article" date="2019" name="Int. J. Syst. Evol. Microbiol.">
        <title>The Global Catalogue of Microorganisms (GCM) 10K type strain sequencing project: providing services to taxonomists for standard genome sequencing and annotation.</title>
        <authorList>
            <consortium name="The Broad Institute Genomics Platform"/>
            <consortium name="The Broad Institute Genome Sequencing Center for Infectious Disease"/>
            <person name="Wu L."/>
            <person name="Ma J."/>
        </authorList>
    </citation>
    <scope>NUCLEOTIDE SEQUENCE [LARGE SCALE GENOMIC DNA]</scope>
    <source>
        <strain evidence="4">TBRC 5832</strain>
    </source>
</reference>
<dbReference type="PANTHER" id="PTHR35176:SF6">
    <property type="entry name" value="HEME OXYGENASE HI_0854-RELATED"/>
    <property type="match status" value="1"/>
</dbReference>
<evidence type="ECO:0000259" key="2">
    <source>
        <dbReference type="Pfam" id="PF01243"/>
    </source>
</evidence>
<dbReference type="InterPro" id="IPR011576">
    <property type="entry name" value="Pyridox_Oxase_N"/>
</dbReference>
<dbReference type="PANTHER" id="PTHR35176">
    <property type="entry name" value="HEME OXYGENASE HI_0854-RELATED"/>
    <property type="match status" value="1"/>
</dbReference>
<dbReference type="Gene3D" id="2.30.110.10">
    <property type="entry name" value="Electron Transport, Fmn-binding Protein, Chain A"/>
    <property type="match status" value="1"/>
</dbReference>
<name>A0ABV8IY86_9ACTN</name>
<comment type="caution">
    <text evidence="3">The sequence shown here is derived from an EMBL/GenBank/DDBJ whole genome shotgun (WGS) entry which is preliminary data.</text>
</comment>
<keyword evidence="4" id="KW-1185">Reference proteome</keyword>
<evidence type="ECO:0000313" key="4">
    <source>
        <dbReference type="Proteomes" id="UP001595867"/>
    </source>
</evidence>
<dbReference type="NCBIfam" id="TIGR03618">
    <property type="entry name" value="Rv1155_F420"/>
    <property type="match status" value="1"/>
</dbReference>
<feature type="domain" description="Pyridoxamine 5'-phosphate oxidase N-terminal" evidence="2">
    <location>
        <begin position="3"/>
        <end position="122"/>
    </location>
</feature>
<dbReference type="InterPro" id="IPR052019">
    <property type="entry name" value="F420H2_bilvrd_red/Heme_oxyg"/>
</dbReference>
<keyword evidence="1 3" id="KW-0560">Oxidoreductase</keyword>
<dbReference type="InterPro" id="IPR012349">
    <property type="entry name" value="Split_barrel_FMN-bd"/>
</dbReference>
<dbReference type="EC" id="1.-.-.-" evidence="3"/>
<dbReference type="GO" id="GO:0016491">
    <property type="term" value="F:oxidoreductase activity"/>
    <property type="evidence" value="ECO:0007669"/>
    <property type="project" value="UniProtKB-KW"/>
</dbReference>
<evidence type="ECO:0000256" key="1">
    <source>
        <dbReference type="ARBA" id="ARBA00023002"/>
    </source>
</evidence>
<dbReference type="Proteomes" id="UP001595867">
    <property type="component" value="Unassembled WGS sequence"/>
</dbReference>
<dbReference type="Pfam" id="PF01243">
    <property type="entry name" value="PNPOx_N"/>
    <property type="match status" value="1"/>
</dbReference>
<gene>
    <name evidence="3" type="ORF">ACFO0C_28620</name>
</gene>
<sequence length="124" mass="14056">MTELVDRPEFAVLSTLDPDGTARLSVMWVGRDGDDLLMATKSGRRKVRNIERDPRVTVLLYDRARPARYTEIRGTARVTDEDAHTLVDELARRYTGAAHERGDEREEAARVVLRITPDRVLAVP</sequence>
<dbReference type="SUPFAM" id="SSF50475">
    <property type="entry name" value="FMN-binding split barrel"/>
    <property type="match status" value="1"/>
</dbReference>
<organism evidence="3 4">
    <name type="scientific">Actinoplanes subglobosus</name>
    <dbReference type="NCBI Taxonomy" id="1547892"/>
    <lineage>
        <taxon>Bacteria</taxon>
        <taxon>Bacillati</taxon>
        <taxon>Actinomycetota</taxon>
        <taxon>Actinomycetes</taxon>
        <taxon>Micromonosporales</taxon>
        <taxon>Micromonosporaceae</taxon>
        <taxon>Actinoplanes</taxon>
    </lineage>
</organism>